<comment type="caution">
    <text evidence="3">The sequence shown here is derived from an EMBL/GenBank/DDBJ whole genome shotgun (WGS) entry which is preliminary data.</text>
</comment>
<protein>
    <submittedName>
        <fullName evidence="3">Uncharacterized protein</fullName>
    </submittedName>
</protein>
<organism evidence="3 4">
    <name type="scientific">Tigriopus californicus</name>
    <name type="common">Marine copepod</name>
    <dbReference type="NCBI Taxonomy" id="6832"/>
    <lineage>
        <taxon>Eukaryota</taxon>
        <taxon>Metazoa</taxon>
        <taxon>Ecdysozoa</taxon>
        <taxon>Arthropoda</taxon>
        <taxon>Crustacea</taxon>
        <taxon>Multicrustacea</taxon>
        <taxon>Hexanauplia</taxon>
        <taxon>Copepoda</taxon>
        <taxon>Harpacticoida</taxon>
        <taxon>Harpacticidae</taxon>
        <taxon>Tigriopus</taxon>
    </lineage>
</organism>
<evidence type="ECO:0000256" key="1">
    <source>
        <dbReference type="SAM" id="SignalP"/>
    </source>
</evidence>
<sequence length="139" mass="15955">MMFTSAFAVFLLVVSAQGRRTKTYGQGLDQCKNFRVGCSLTHLSKTPLFIVDNYIKENRDCLDYLPKNPNDIMVGAPNQVINDHCKEGVSHVKVCVMEQKYKRMLTRDQHLRLSKIHQLDFTQVNLNSVQFKGTCWVCP</sequence>
<feature type="chain" id="PRO_5033471386" evidence="1">
    <location>
        <begin position="19"/>
        <end position="139"/>
    </location>
</feature>
<evidence type="ECO:0000313" key="2">
    <source>
        <dbReference type="EMBL" id="TRY76335.1"/>
    </source>
</evidence>
<keyword evidence="1" id="KW-0732">Signal</keyword>
<dbReference type="EMBL" id="VCGU01000004">
    <property type="protein sequence ID" value="TRY76335.1"/>
    <property type="molecule type" value="Genomic_DNA"/>
</dbReference>
<evidence type="ECO:0000313" key="3">
    <source>
        <dbReference type="EMBL" id="TRY76336.1"/>
    </source>
</evidence>
<dbReference type="EMBL" id="VCGU01000004">
    <property type="protein sequence ID" value="TRY76336.1"/>
    <property type="molecule type" value="Genomic_DNA"/>
</dbReference>
<feature type="signal peptide" evidence="1">
    <location>
        <begin position="1"/>
        <end position="18"/>
    </location>
</feature>
<proteinExistence type="predicted"/>
<dbReference type="AlphaFoldDB" id="A0A553PF89"/>
<dbReference type="Proteomes" id="UP000318571">
    <property type="component" value="Chromosome 5"/>
</dbReference>
<evidence type="ECO:0000313" key="4">
    <source>
        <dbReference type="Proteomes" id="UP000318571"/>
    </source>
</evidence>
<accession>A0A553PF89</accession>
<keyword evidence="4" id="KW-1185">Reference proteome</keyword>
<gene>
    <name evidence="2" type="ORF">TCAL_07321</name>
    <name evidence="3" type="ORF">TCAL_17401</name>
</gene>
<name>A0A553PF89_TIGCA</name>
<reference evidence="3" key="2">
    <citation type="submission" date="2019-05" db="EMBL/GenBank/DDBJ databases">
        <authorList>
            <person name="Barreto F.S."/>
            <person name="Watson E.T."/>
            <person name="Lima T.G."/>
            <person name="Willett C.S."/>
            <person name="Edmands S."/>
            <person name="Li W."/>
            <person name="Burton R.S."/>
        </authorList>
    </citation>
    <scope>NUCLEOTIDE SEQUENCE</scope>
    <source>
        <strain evidence="3">San Diego</strain>
    </source>
</reference>
<reference evidence="3 4" key="1">
    <citation type="journal article" date="2018" name="Nat. Ecol. Evol.">
        <title>Genomic signatures of mitonuclear coevolution across populations of Tigriopus californicus.</title>
        <authorList>
            <person name="Barreto F.S."/>
            <person name="Watson E.T."/>
            <person name="Lima T.G."/>
            <person name="Willett C.S."/>
            <person name="Edmands S."/>
            <person name="Li W."/>
            <person name="Burton R.S."/>
        </authorList>
    </citation>
    <scope>NUCLEOTIDE SEQUENCE [LARGE SCALE GENOMIC DNA]</scope>
    <source>
        <strain evidence="3 4">San Diego</strain>
    </source>
</reference>